<evidence type="ECO:0000256" key="1">
    <source>
        <dbReference type="SAM" id="SignalP"/>
    </source>
</evidence>
<gene>
    <name evidence="3" type="ORF">HMPREF9020_00916</name>
</gene>
<dbReference type="eggNOG" id="COG0747">
    <property type="taxonomic scope" value="Bacteria"/>
</dbReference>
<dbReference type="PROSITE" id="PS51257">
    <property type="entry name" value="PROKAR_LIPOPROTEIN"/>
    <property type="match status" value="1"/>
</dbReference>
<dbReference type="AlphaFoldDB" id="W5IK33"/>
<dbReference type="GO" id="GO:1904680">
    <property type="term" value="F:peptide transmembrane transporter activity"/>
    <property type="evidence" value="ECO:0007669"/>
    <property type="project" value="TreeGrafter"/>
</dbReference>
<dbReference type="HOGENOM" id="CLU_017028_11_1_11"/>
<dbReference type="PANTHER" id="PTHR30290">
    <property type="entry name" value="PERIPLASMIC BINDING COMPONENT OF ABC TRANSPORTER"/>
    <property type="match status" value="1"/>
</dbReference>
<dbReference type="GO" id="GO:0015833">
    <property type="term" value="P:peptide transport"/>
    <property type="evidence" value="ECO:0007669"/>
    <property type="project" value="TreeGrafter"/>
</dbReference>
<dbReference type="PANTHER" id="PTHR30290:SF65">
    <property type="entry name" value="MONOACYL PHOSPHATIDYLINOSITOL TETRAMANNOSIDE-BINDING PROTEIN LPQW-RELATED"/>
    <property type="match status" value="1"/>
</dbReference>
<keyword evidence="1" id="KW-0732">Signal</keyword>
<evidence type="ECO:0000313" key="3">
    <source>
        <dbReference type="EMBL" id="EFG27275.1"/>
    </source>
</evidence>
<feature type="signal peptide" evidence="1">
    <location>
        <begin position="1"/>
        <end position="24"/>
    </location>
</feature>
<dbReference type="EMBL" id="ADCX01000004">
    <property type="protein sequence ID" value="EFG27275.1"/>
    <property type="molecule type" value="Genomic_DNA"/>
</dbReference>
<protein>
    <recommendedName>
        <fullName evidence="2">Solute-binding protein family 5 domain-containing protein</fullName>
    </recommendedName>
</protein>
<dbReference type="RefSeq" id="WP_006293287.1">
    <property type="nucleotide sequence ID" value="NZ_GG770225.1"/>
</dbReference>
<dbReference type="Pfam" id="PF00496">
    <property type="entry name" value="SBP_bac_5"/>
    <property type="match status" value="1"/>
</dbReference>
<dbReference type="SUPFAM" id="SSF53850">
    <property type="entry name" value="Periplasmic binding protein-like II"/>
    <property type="match status" value="1"/>
</dbReference>
<dbReference type="Proteomes" id="UP000005777">
    <property type="component" value="Unassembled WGS sequence"/>
</dbReference>
<organism evidence="3 4">
    <name type="scientific">Scardovia inopinata F0304</name>
    <dbReference type="NCBI Taxonomy" id="641146"/>
    <lineage>
        <taxon>Bacteria</taxon>
        <taxon>Bacillati</taxon>
        <taxon>Actinomycetota</taxon>
        <taxon>Actinomycetes</taxon>
        <taxon>Bifidobacteriales</taxon>
        <taxon>Bifidobacteriaceae</taxon>
        <taxon>Scardovia</taxon>
    </lineage>
</organism>
<dbReference type="Gene3D" id="3.10.105.10">
    <property type="entry name" value="Dipeptide-binding Protein, Domain 3"/>
    <property type="match status" value="1"/>
</dbReference>
<name>W5IK33_SCAIO</name>
<dbReference type="CDD" id="cd08501">
    <property type="entry name" value="PBP2_Lpqw"/>
    <property type="match status" value="1"/>
</dbReference>
<feature type="domain" description="Solute-binding protein family 5" evidence="2">
    <location>
        <begin position="137"/>
        <end position="496"/>
    </location>
</feature>
<sequence length="574" mass="62789">MRNSSKFAKLGALVVSAATIFALAACGSTNSGQNAIKSEPAVGTPANYKETLPMPTLTGIYNNPKSRDQLKDNGSITYGTTEVTSDWNNFSVNGNTTYMNTYWSYYMPVLFISSADGGTMTPNKNYISAYKETKVNGKQTLYITFSPKAKWNDGRAIDWTAVKAAWTVQSGKNKNYTPAATNGWDQVESVKQGSSAKQAVVTMSKPYYPATSFINVYPPQAQSVKAYTSGWVDNPHSEWGAGPYIIKTHSDSRVVFTPNPKWWGNKPKMTTVTYRVLDSQAEINAFKNGEIDVATISNQDDRKSVSTMKNAQIRRGYSPTIADLVLNAKVAPLNDIQVRKAFIQAVDRTQLAKIQFAGLDWTEKVPGSLLMTQTIAGYEDNMPKEAAFNTANAKKTLEADGYKLGSDGYYAKKGKTLTLSYTTFGDSSTTKARGLAIQKMLKAAGVKVEIDNHPASEFSSVVTSGKWTIMGGLGWSGNQFSYMNGVQLYGSESGSNYSFVGKKSIDQGFAKVATLPKREDQVKQANKTEKEALKLYAQLPYFCGPQSYVVKKGLANVGPSRFKTVLVEDIGWVK</sequence>
<dbReference type="GO" id="GO:0043190">
    <property type="term" value="C:ATP-binding cassette (ABC) transporter complex"/>
    <property type="evidence" value="ECO:0007669"/>
    <property type="project" value="InterPro"/>
</dbReference>
<dbReference type="InterPro" id="IPR039424">
    <property type="entry name" value="SBP_5"/>
</dbReference>
<dbReference type="Gene3D" id="3.90.76.10">
    <property type="entry name" value="Dipeptide-binding Protein, Domain 1"/>
    <property type="match status" value="1"/>
</dbReference>
<dbReference type="GO" id="GO:0042597">
    <property type="term" value="C:periplasmic space"/>
    <property type="evidence" value="ECO:0007669"/>
    <property type="project" value="UniProtKB-ARBA"/>
</dbReference>
<comment type="caution">
    <text evidence="3">The sequence shown here is derived from an EMBL/GenBank/DDBJ whole genome shotgun (WGS) entry which is preliminary data.</text>
</comment>
<feature type="chain" id="PRO_5004860196" description="Solute-binding protein family 5 domain-containing protein" evidence="1">
    <location>
        <begin position="25"/>
        <end position="574"/>
    </location>
</feature>
<proteinExistence type="predicted"/>
<dbReference type="Gene3D" id="3.40.190.10">
    <property type="entry name" value="Periplasmic binding protein-like II"/>
    <property type="match status" value="1"/>
</dbReference>
<evidence type="ECO:0000259" key="2">
    <source>
        <dbReference type="Pfam" id="PF00496"/>
    </source>
</evidence>
<reference evidence="3 4" key="1">
    <citation type="submission" date="2012-01" db="EMBL/GenBank/DDBJ databases">
        <title>The Genome Sequence of Scardovia inopinata F0304.</title>
        <authorList>
            <consortium name="The Broad Institute Genome Sequencing Platform"/>
            <person name="Ward D."/>
            <person name="Earl A."/>
            <person name="Feldgarden M."/>
            <person name="Gevers D."/>
            <person name="Young S."/>
            <person name="Zeng Q."/>
            <person name="Koehrsen M."/>
            <person name="Alvarado L."/>
            <person name="Berlin A.M."/>
            <person name="Borenstein D."/>
            <person name="Chapman S.B."/>
            <person name="Chen Z."/>
            <person name="Engels R."/>
            <person name="Freedman E."/>
            <person name="Gellesch M."/>
            <person name="Goldberg J."/>
            <person name="Griggs A."/>
            <person name="Gujja S."/>
            <person name="Heilman E.R."/>
            <person name="Heiman D.I."/>
            <person name="Hepburn T.A."/>
            <person name="Howarth C."/>
            <person name="Jen D."/>
            <person name="Larson L."/>
            <person name="Mehta T."/>
            <person name="Park D."/>
            <person name="Pearson M."/>
            <person name="Richards J."/>
            <person name="Roberts A."/>
            <person name="Saif S."/>
            <person name="Shea T.D."/>
            <person name="Shenoy N."/>
            <person name="Sisk P."/>
            <person name="Stolte C."/>
            <person name="Sykes S.N."/>
            <person name="Walk T."/>
            <person name="White J."/>
            <person name="Yandava C."/>
            <person name="Izard J."/>
            <person name="Baranova O.V."/>
            <person name="Blanton J.M."/>
            <person name="Tanner A.C."/>
            <person name="Dewhirst F."/>
            <person name="Haas B."/>
            <person name="Nusbaum C."/>
            <person name="Birren B."/>
        </authorList>
    </citation>
    <scope>NUCLEOTIDE SEQUENCE [LARGE SCALE GENOMIC DNA]</scope>
    <source>
        <strain evidence="3 4">F0304</strain>
    </source>
</reference>
<accession>W5IK33</accession>
<evidence type="ECO:0000313" key="4">
    <source>
        <dbReference type="Proteomes" id="UP000005777"/>
    </source>
</evidence>
<keyword evidence="4" id="KW-1185">Reference proteome</keyword>
<dbReference type="InterPro" id="IPR000914">
    <property type="entry name" value="SBP_5_dom"/>
</dbReference>